<dbReference type="AlphaFoldDB" id="A0A6C0JFY0"/>
<accession>A0A6C0JFY0</accession>
<sequence>MLRRSQEYIEEVTEEKVSEEEPIVAMFSFDIVKENARNYGLMFFELFGVYLFWIVLHYISAHLYASWCANLTLAGFLLSPFVVPAPHCQAFRWVINNGSNSITAMWLTLGTWCAKKIIG</sequence>
<dbReference type="EMBL" id="MN740389">
    <property type="protein sequence ID" value="QHU03770.1"/>
    <property type="molecule type" value="Genomic_DNA"/>
</dbReference>
<evidence type="ECO:0000313" key="2">
    <source>
        <dbReference type="EMBL" id="QHU03770.1"/>
    </source>
</evidence>
<keyword evidence="1" id="KW-0472">Membrane</keyword>
<evidence type="ECO:0000256" key="1">
    <source>
        <dbReference type="SAM" id="Phobius"/>
    </source>
</evidence>
<keyword evidence="1" id="KW-1133">Transmembrane helix</keyword>
<reference evidence="2" key="1">
    <citation type="journal article" date="2020" name="Nature">
        <title>Giant virus diversity and host interactions through global metagenomics.</title>
        <authorList>
            <person name="Schulz F."/>
            <person name="Roux S."/>
            <person name="Paez-Espino D."/>
            <person name="Jungbluth S."/>
            <person name="Walsh D.A."/>
            <person name="Denef V.J."/>
            <person name="McMahon K.D."/>
            <person name="Konstantinidis K.T."/>
            <person name="Eloe-Fadrosh E.A."/>
            <person name="Kyrpides N.C."/>
            <person name="Woyke T."/>
        </authorList>
    </citation>
    <scope>NUCLEOTIDE SEQUENCE</scope>
    <source>
        <strain evidence="2">GVMAG-M-3300027708-20</strain>
    </source>
</reference>
<keyword evidence="1" id="KW-0812">Transmembrane</keyword>
<organism evidence="2">
    <name type="scientific">viral metagenome</name>
    <dbReference type="NCBI Taxonomy" id="1070528"/>
    <lineage>
        <taxon>unclassified sequences</taxon>
        <taxon>metagenomes</taxon>
        <taxon>organismal metagenomes</taxon>
    </lineage>
</organism>
<protein>
    <submittedName>
        <fullName evidence="2">Uncharacterized protein</fullName>
    </submittedName>
</protein>
<feature type="transmembrane region" description="Helical" evidence="1">
    <location>
        <begin position="39"/>
        <end position="58"/>
    </location>
</feature>
<proteinExistence type="predicted"/>
<feature type="transmembrane region" description="Helical" evidence="1">
    <location>
        <begin position="64"/>
        <end position="83"/>
    </location>
</feature>
<name>A0A6C0JFY0_9ZZZZ</name>